<proteinExistence type="predicted"/>
<accession>A0A0P1KKX1</accession>
<evidence type="ECO:0000313" key="1">
    <source>
        <dbReference type="EMBL" id="CUS20237.1"/>
    </source>
</evidence>
<sequence length="109" mass="12546">MSKATKEAILERALNKIIKSQTNTSVAEAHEEIESNYAYINQKQLKRLVELHDAEFKDKCVAPLQKLYYKYSDTVLCDGDLQNWAELIERDIRVLETTLAKARDNQSGE</sequence>
<name>A0A0P1KKX1_9SACH</name>
<keyword evidence="2" id="KW-1185">Reference proteome</keyword>
<gene>
    <name evidence="1" type="ORF">LAQU0_S01e02102g</name>
</gene>
<protein>
    <submittedName>
        <fullName evidence="1">LAQU0S01e02102g1_1</fullName>
    </submittedName>
</protein>
<evidence type="ECO:0000313" key="2">
    <source>
        <dbReference type="Proteomes" id="UP000236544"/>
    </source>
</evidence>
<dbReference type="Proteomes" id="UP000236544">
    <property type="component" value="Unassembled WGS sequence"/>
</dbReference>
<dbReference type="OrthoDB" id="20018at2759"/>
<dbReference type="EMBL" id="LN890560">
    <property type="protein sequence ID" value="CUS20237.1"/>
    <property type="molecule type" value="Genomic_DNA"/>
</dbReference>
<dbReference type="AlphaFoldDB" id="A0A0P1KKX1"/>
<organism evidence="1 2">
    <name type="scientific">Lachancea quebecensis</name>
    <dbReference type="NCBI Taxonomy" id="1654605"/>
    <lineage>
        <taxon>Eukaryota</taxon>
        <taxon>Fungi</taxon>
        <taxon>Dikarya</taxon>
        <taxon>Ascomycota</taxon>
        <taxon>Saccharomycotina</taxon>
        <taxon>Saccharomycetes</taxon>
        <taxon>Saccharomycetales</taxon>
        <taxon>Saccharomycetaceae</taxon>
        <taxon>Lachancea</taxon>
    </lineage>
</organism>
<reference evidence="2" key="1">
    <citation type="submission" date="2015-10" db="EMBL/GenBank/DDBJ databases">
        <authorList>
            <person name="Devillers H."/>
        </authorList>
    </citation>
    <scope>NUCLEOTIDE SEQUENCE [LARGE SCALE GENOMIC DNA]</scope>
</reference>